<proteinExistence type="predicted"/>
<reference evidence="2 3" key="1">
    <citation type="submission" date="2016-11" db="EMBL/GenBank/DDBJ databases">
        <title>The macronuclear genome of Stentor coeruleus: a giant cell with tiny introns.</title>
        <authorList>
            <person name="Slabodnick M."/>
            <person name="Ruby J.G."/>
            <person name="Reiff S.B."/>
            <person name="Swart E.C."/>
            <person name="Gosai S."/>
            <person name="Prabakaran S."/>
            <person name="Witkowska E."/>
            <person name="Larue G.E."/>
            <person name="Fisher S."/>
            <person name="Freeman R.M."/>
            <person name="Gunawardena J."/>
            <person name="Chu W."/>
            <person name="Stover N.A."/>
            <person name="Gregory B.D."/>
            <person name="Nowacki M."/>
            <person name="Derisi J."/>
            <person name="Roy S.W."/>
            <person name="Marshall W.F."/>
            <person name="Sood P."/>
        </authorList>
    </citation>
    <scope>NUCLEOTIDE SEQUENCE [LARGE SCALE GENOMIC DNA]</scope>
    <source>
        <strain evidence="2">WM001</strain>
    </source>
</reference>
<feature type="transmembrane region" description="Helical" evidence="1">
    <location>
        <begin position="15"/>
        <end position="33"/>
    </location>
</feature>
<keyword evidence="1" id="KW-0472">Membrane</keyword>
<dbReference type="AlphaFoldDB" id="A0A1R2BLC1"/>
<comment type="caution">
    <text evidence="2">The sequence shown here is derived from an EMBL/GenBank/DDBJ whole genome shotgun (WGS) entry which is preliminary data.</text>
</comment>
<gene>
    <name evidence="2" type="ORF">SteCoe_22810</name>
</gene>
<dbReference type="CDD" id="cd18773">
    <property type="entry name" value="PDC1_HK_sensor"/>
    <property type="match status" value="1"/>
</dbReference>
<evidence type="ECO:0000313" key="3">
    <source>
        <dbReference type="Proteomes" id="UP000187209"/>
    </source>
</evidence>
<evidence type="ECO:0000313" key="2">
    <source>
        <dbReference type="EMBL" id="OMJ77562.1"/>
    </source>
</evidence>
<dbReference type="OrthoDB" id="2150145at2759"/>
<dbReference type="Proteomes" id="UP000187209">
    <property type="component" value="Unassembled WGS sequence"/>
</dbReference>
<evidence type="ECO:0008006" key="4">
    <source>
        <dbReference type="Google" id="ProtNLM"/>
    </source>
</evidence>
<accession>A0A1R2BLC1</accession>
<protein>
    <recommendedName>
        <fullName evidence="4">Cache domain-containing protein</fullName>
    </recommendedName>
</protein>
<sequence length="500" mass="58389">MKCNAFGKLSISTQFQIGTISSGFLICLILFLITKYQLDWLKLLITNETEKSFEDKVFDDLKNIGHLQKAYLESEFEKFINFEKQKHDITTIMLSFSKDYEFKSPLPQNDRLWYTSIQPGVFNYTQPSYMSSLGIQAGEELMKNVSCMDPIYKRIYSSDYWYLYEGYYESQIFHVFPGVRSDSKYTPLIREWFYKAKAAQYHQIITEPYISASLKQWMFSVAESINEPSGKFIGVSTIDILLKSLAYKITQIRIMKYGFIMLISKGGMILTKPYRWENPNVIDSIRIYNKTYSGIDKNEWETIKNLTLNEKYYITDANGDKLLIARFAVQPFNNNITHYLIICADYDEINEASNIVERNFNKAYNAAFLVALIFSIVIFTSISLLIYVPMKEVGYQFKIIQKIFKTICSLGIYPNKSYNKSLSKLQKHSKGIKSLADSCQKKYWDHYSIETNFAAFMWGLTRPRDDLIYKELESKLYPYSSSPKLLNSIKPLLKNLEFIE</sequence>
<keyword evidence="1" id="KW-0812">Transmembrane</keyword>
<dbReference type="Pfam" id="PF22673">
    <property type="entry name" value="MCP-like_PDC_1"/>
    <property type="match status" value="1"/>
</dbReference>
<feature type="transmembrane region" description="Helical" evidence="1">
    <location>
        <begin position="366"/>
        <end position="388"/>
    </location>
</feature>
<name>A0A1R2BLC1_9CILI</name>
<dbReference type="EMBL" id="MPUH01000568">
    <property type="protein sequence ID" value="OMJ77562.1"/>
    <property type="molecule type" value="Genomic_DNA"/>
</dbReference>
<keyword evidence="3" id="KW-1185">Reference proteome</keyword>
<dbReference type="Gene3D" id="3.30.450.20">
    <property type="entry name" value="PAS domain"/>
    <property type="match status" value="1"/>
</dbReference>
<organism evidence="2 3">
    <name type="scientific">Stentor coeruleus</name>
    <dbReference type="NCBI Taxonomy" id="5963"/>
    <lineage>
        <taxon>Eukaryota</taxon>
        <taxon>Sar</taxon>
        <taxon>Alveolata</taxon>
        <taxon>Ciliophora</taxon>
        <taxon>Postciliodesmatophora</taxon>
        <taxon>Heterotrichea</taxon>
        <taxon>Heterotrichida</taxon>
        <taxon>Stentoridae</taxon>
        <taxon>Stentor</taxon>
    </lineage>
</organism>
<keyword evidence="1" id="KW-1133">Transmembrane helix</keyword>
<evidence type="ECO:0000256" key="1">
    <source>
        <dbReference type="SAM" id="Phobius"/>
    </source>
</evidence>